<organism evidence="1 2">
    <name type="scientific">Ferrovibrio xuzhouensis</name>
    <dbReference type="NCBI Taxonomy" id="1576914"/>
    <lineage>
        <taxon>Bacteria</taxon>
        <taxon>Pseudomonadati</taxon>
        <taxon>Pseudomonadota</taxon>
        <taxon>Alphaproteobacteria</taxon>
        <taxon>Rhodospirillales</taxon>
        <taxon>Rhodospirillaceae</taxon>
        <taxon>Ferrovibrio</taxon>
    </lineage>
</organism>
<sequence length="507" mass="56573">MNAPSGITEASGGVVLCQDAHALSERRARAMLGRICRDYLDESILTPIELLHHSGHAKLITNSETLYAAFVQRAAVAQAQATNSPVRDKVKKLFAITTAAVTQVEAFEKRLPTTPLTHRLLTQLAGSDPLYGERIALTALAHHLFMSKNWTEKADRCLKLFESGIDPAAVTVLDEALAEILLAKSAVPELFGRFHDAKLRIIQFMAILDKRYAVDERAYDTDFARALYEAAAKHKMPALRDAIVQLVRRLLISSVPLASEEPAEEFPATREVYALLTRDRDFALELGAADLFEKRMVRLVTAEKLAKLIPGYYSAPKLMTGLQLFEEAIGEGPKEILLKYISYLFEHRDLEKEFVDPAYSTEEKVEIAQELRKKTVSAGLSDHRREQFLGILDPLIQRIAQGDLRRSTRTQAGPEDHVLVEGTRVPLKNWSAIGLLFGPITGTFLEGELLKLEVRIKNPKLQLTFDAEGEVVRYSDEGFVAMKYRCLDAQMAKKVALYFDPLAGTKA</sequence>
<dbReference type="EMBL" id="JBHRYJ010000002">
    <property type="protein sequence ID" value="MFC3676054.1"/>
    <property type="molecule type" value="Genomic_DNA"/>
</dbReference>
<evidence type="ECO:0008006" key="3">
    <source>
        <dbReference type="Google" id="ProtNLM"/>
    </source>
</evidence>
<accession>A0ABV7VFX9</accession>
<name>A0ABV7VFX9_9PROT</name>
<evidence type="ECO:0000313" key="2">
    <source>
        <dbReference type="Proteomes" id="UP001595711"/>
    </source>
</evidence>
<protein>
    <recommendedName>
        <fullName evidence="3">PcfJ-like protein</fullName>
    </recommendedName>
</protein>
<evidence type="ECO:0000313" key="1">
    <source>
        <dbReference type="EMBL" id="MFC3676054.1"/>
    </source>
</evidence>
<dbReference type="Proteomes" id="UP001595711">
    <property type="component" value="Unassembled WGS sequence"/>
</dbReference>
<comment type="caution">
    <text evidence="1">The sequence shown here is derived from an EMBL/GenBank/DDBJ whole genome shotgun (WGS) entry which is preliminary data.</text>
</comment>
<gene>
    <name evidence="1" type="ORF">ACFOOQ_10905</name>
</gene>
<dbReference type="RefSeq" id="WP_379725946.1">
    <property type="nucleotide sequence ID" value="NZ_JBHRYJ010000002.1"/>
</dbReference>
<keyword evidence="2" id="KW-1185">Reference proteome</keyword>
<reference evidence="2" key="1">
    <citation type="journal article" date="2019" name="Int. J. Syst. Evol. Microbiol.">
        <title>The Global Catalogue of Microorganisms (GCM) 10K type strain sequencing project: providing services to taxonomists for standard genome sequencing and annotation.</title>
        <authorList>
            <consortium name="The Broad Institute Genomics Platform"/>
            <consortium name="The Broad Institute Genome Sequencing Center for Infectious Disease"/>
            <person name="Wu L."/>
            <person name="Ma J."/>
        </authorList>
    </citation>
    <scope>NUCLEOTIDE SEQUENCE [LARGE SCALE GENOMIC DNA]</scope>
    <source>
        <strain evidence="2">KCTC 42182</strain>
    </source>
</reference>
<proteinExistence type="predicted"/>